<evidence type="ECO:0000313" key="2">
    <source>
        <dbReference type="Proteomes" id="UP001458880"/>
    </source>
</evidence>
<comment type="caution">
    <text evidence="1">The sequence shown here is derived from an EMBL/GenBank/DDBJ whole genome shotgun (WGS) entry which is preliminary data.</text>
</comment>
<keyword evidence="2" id="KW-1185">Reference proteome</keyword>
<gene>
    <name evidence="1" type="ORF">QE152_g27818</name>
</gene>
<accession>A0AAW1JJD0</accession>
<reference evidence="1 2" key="1">
    <citation type="journal article" date="2024" name="BMC Genomics">
        <title>De novo assembly and annotation of Popillia japonica's genome with initial clues to its potential as an invasive pest.</title>
        <authorList>
            <person name="Cucini C."/>
            <person name="Boschi S."/>
            <person name="Funari R."/>
            <person name="Cardaioli E."/>
            <person name="Iannotti N."/>
            <person name="Marturano G."/>
            <person name="Paoli F."/>
            <person name="Bruttini M."/>
            <person name="Carapelli A."/>
            <person name="Frati F."/>
            <person name="Nardi F."/>
        </authorList>
    </citation>
    <scope>NUCLEOTIDE SEQUENCE [LARGE SCALE GENOMIC DNA]</scope>
    <source>
        <strain evidence="1">DMR45628</strain>
    </source>
</reference>
<sequence>MQARTIPNYDKEVSYCSFHSSATTREGVYVVVAFVILHAPTRLSNNRPQSSPLMAYVPSPVFSTIAGKTVFPKTLNFINTT</sequence>
<dbReference type="EMBL" id="JASPKY010000348">
    <property type="protein sequence ID" value="KAK9704518.1"/>
    <property type="molecule type" value="Genomic_DNA"/>
</dbReference>
<organism evidence="1 2">
    <name type="scientific">Popillia japonica</name>
    <name type="common">Japanese beetle</name>
    <dbReference type="NCBI Taxonomy" id="7064"/>
    <lineage>
        <taxon>Eukaryota</taxon>
        <taxon>Metazoa</taxon>
        <taxon>Ecdysozoa</taxon>
        <taxon>Arthropoda</taxon>
        <taxon>Hexapoda</taxon>
        <taxon>Insecta</taxon>
        <taxon>Pterygota</taxon>
        <taxon>Neoptera</taxon>
        <taxon>Endopterygota</taxon>
        <taxon>Coleoptera</taxon>
        <taxon>Polyphaga</taxon>
        <taxon>Scarabaeiformia</taxon>
        <taxon>Scarabaeidae</taxon>
        <taxon>Rutelinae</taxon>
        <taxon>Popillia</taxon>
    </lineage>
</organism>
<evidence type="ECO:0000313" key="1">
    <source>
        <dbReference type="EMBL" id="KAK9704518.1"/>
    </source>
</evidence>
<proteinExistence type="predicted"/>
<name>A0AAW1JJD0_POPJA</name>
<protein>
    <submittedName>
        <fullName evidence="1">Uncharacterized protein</fullName>
    </submittedName>
</protein>
<dbReference type="Proteomes" id="UP001458880">
    <property type="component" value="Unassembled WGS sequence"/>
</dbReference>
<dbReference type="AlphaFoldDB" id="A0AAW1JJD0"/>